<dbReference type="EMBL" id="QXDF01000001">
    <property type="protein sequence ID" value="RIA55317.1"/>
    <property type="molecule type" value="Genomic_DNA"/>
</dbReference>
<proteinExistence type="predicted"/>
<feature type="domain" description="Zinc finger CHCC-type" evidence="1">
    <location>
        <begin position="23"/>
        <end position="57"/>
    </location>
</feature>
<protein>
    <submittedName>
        <fullName evidence="2">Putative Zn-finger protein</fullName>
    </submittedName>
</protein>
<evidence type="ECO:0000313" key="3">
    <source>
        <dbReference type="Proteomes" id="UP000266273"/>
    </source>
</evidence>
<dbReference type="Proteomes" id="UP000266273">
    <property type="component" value="Unassembled WGS sequence"/>
</dbReference>
<keyword evidence="3" id="KW-1185">Reference proteome</keyword>
<comment type="caution">
    <text evidence="2">The sequence shown here is derived from an EMBL/GenBank/DDBJ whole genome shotgun (WGS) entry which is preliminary data.</text>
</comment>
<organism evidence="2 3">
    <name type="scientific">Dichotomicrobium thermohalophilum</name>
    <dbReference type="NCBI Taxonomy" id="933063"/>
    <lineage>
        <taxon>Bacteria</taxon>
        <taxon>Pseudomonadati</taxon>
        <taxon>Pseudomonadota</taxon>
        <taxon>Alphaproteobacteria</taxon>
        <taxon>Hyphomicrobiales</taxon>
        <taxon>Hyphomicrobiaceae</taxon>
        <taxon>Dichotomicrobium</taxon>
    </lineage>
</organism>
<accession>A0A397Q717</accession>
<name>A0A397Q717_9HYPH</name>
<gene>
    <name evidence="2" type="ORF">BXY53_0378</name>
</gene>
<dbReference type="AlphaFoldDB" id="A0A397Q717"/>
<dbReference type="InterPro" id="IPR019401">
    <property type="entry name" value="Znf_CHCC"/>
</dbReference>
<dbReference type="RefSeq" id="WP_119061707.1">
    <property type="nucleotide sequence ID" value="NZ_QXDF01000001.1"/>
</dbReference>
<evidence type="ECO:0000313" key="2">
    <source>
        <dbReference type="EMBL" id="RIA55317.1"/>
    </source>
</evidence>
<dbReference type="Gene3D" id="2.60.260.40">
    <property type="entry name" value="q5lls5 like domains"/>
    <property type="match status" value="1"/>
</dbReference>
<dbReference type="Pfam" id="PF10276">
    <property type="entry name" value="zf-CHCC"/>
    <property type="match status" value="1"/>
</dbReference>
<reference evidence="2 3" key="1">
    <citation type="submission" date="2018-08" db="EMBL/GenBank/DDBJ databases">
        <title>Genomic Encyclopedia of Archaeal and Bacterial Type Strains, Phase II (KMG-II): from individual species to whole genera.</title>
        <authorList>
            <person name="Goeker M."/>
        </authorList>
    </citation>
    <scope>NUCLEOTIDE SEQUENCE [LARGE SCALE GENOMIC DNA]</scope>
    <source>
        <strain evidence="2 3">DSM 5002</strain>
    </source>
</reference>
<dbReference type="OrthoDB" id="9807344at2"/>
<sequence length="82" mass="9467">MATRTPRFCNDIGVEKIHIGVKEFECIGARPPQDHPHIYLDMGERQQIVCPYCSTLYIYDPNLAKDQTDPPYCAYTDESDDR</sequence>
<evidence type="ECO:0000259" key="1">
    <source>
        <dbReference type="Pfam" id="PF10276"/>
    </source>
</evidence>